<dbReference type="PANTHER" id="PTHR43553:SF23">
    <property type="entry name" value="ABC TRANSPORTER ATP-BINDING COMPONENT"/>
    <property type="match status" value="1"/>
</dbReference>
<dbReference type="Gene3D" id="3.40.50.300">
    <property type="entry name" value="P-loop containing nucleotide triphosphate hydrolases"/>
    <property type="match status" value="2"/>
</dbReference>
<keyword evidence="5" id="KW-0677">Repeat</keyword>
<evidence type="ECO:0000256" key="1">
    <source>
        <dbReference type="ARBA" id="ARBA00004202"/>
    </source>
</evidence>
<dbReference type="GO" id="GO:0043190">
    <property type="term" value="C:ATP-binding cassette (ABC) transporter complex"/>
    <property type="evidence" value="ECO:0007669"/>
    <property type="project" value="TreeGrafter"/>
</dbReference>
<keyword evidence="4" id="KW-1003">Cell membrane</keyword>
<organism evidence="12 13">
    <name type="scientific">Corynebacterium canis</name>
    <dbReference type="NCBI Taxonomy" id="679663"/>
    <lineage>
        <taxon>Bacteria</taxon>
        <taxon>Bacillati</taxon>
        <taxon>Actinomycetota</taxon>
        <taxon>Actinomycetes</taxon>
        <taxon>Mycobacteriales</taxon>
        <taxon>Corynebacteriaceae</taxon>
        <taxon>Corynebacterium</taxon>
    </lineage>
</organism>
<dbReference type="CDD" id="cd03225">
    <property type="entry name" value="ABC_cobalt_CbiO_domain1"/>
    <property type="match status" value="1"/>
</dbReference>
<evidence type="ECO:0000256" key="10">
    <source>
        <dbReference type="ARBA" id="ARBA00025157"/>
    </source>
</evidence>
<dbReference type="Pfam" id="PF00005">
    <property type="entry name" value="ABC_tran"/>
    <property type="match status" value="2"/>
</dbReference>
<name>A0A5C5UBG6_9CORY</name>
<evidence type="ECO:0000256" key="4">
    <source>
        <dbReference type="ARBA" id="ARBA00022475"/>
    </source>
</evidence>
<evidence type="ECO:0000256" key="5">
    <source>
        <dbReference type="ARBA" id="ARBA00022737"/>
    </source>
</evidence>
<evidence type="ECO:0000256" key="2">
    <source>
        <dbReference type="ARBA" id="ARBA00005417"/>
    </source>
</evidence>
<gene>
    <name evidence="12" type="ORF">FRX94_10215</name>
</gene>
<comment type="subcellular location">
    <subcellularLocation>
        <location evidence="1">Cell membrane</location>
        <topology evidence="1">Peripheral membrane protein</topology>
    </subcellularLocation>
</comment>
<dbReference type="InterPro" id="IPR050095">
    <property type="entry name" value="ECF_ABC_transporter_ATP-bd"/>
</dbReference>
<comment type="caution">
    <text evidence="12">The sequence shown here is derived from an EMBL/GenBank/DDBJ whole genome shotgun (WGS) entry which is preliminary data.</text>
</comment>
<dbReference type="PANTHER" id="PTHR43553">
    <property type="entry name" value="HEAVY METAL TRANSPORTER"/>
    <property type="match status" value="1"/>
</dbReference>
<proteinExistence type="inferred from homology"/>
<evidence type="ECO:0000256" key="7">
    <source>
        <dbReference type="ARBA" id="ARBA00022840"/>
    </source>
</evidence>
<reference evidence="12 13" key="1">
    <citation type="submission" date="2019-08" db="EMBL/GenBank/DDBJ databases">
        <authorList>
            <person name="Lei W."/>
        </authorList>
    </citation>
    <scope>NUCLEOTIDE SEQUENCE [LARGE SCALE GENOMIC DNA]</scope>
    <source>
        <strain evidence="12 13">CCUG 58627</strain>
    </source>
</reference>
<keyword evidence="9" id="KW-0472">Membrane</keyword>
<evidence type="ECO:0000256" key="6">
    <source>
        <dbReference type="ARBA" id="ARBA00022741"/>
    </source>
</evidence>
<dbReference type="SUPFAM" id="SSF52540">
    <property type="entry name" value="P-loop containing nucleoside triphosphate hydrolases"/>
    <property type="match status" value="2"/>
</dbReference>
<comment type="function">
    <text evidence="10">Probably part of an ABC transporter complex. Responsible for energy coupling to the transport system.</text>
</comment>
<dbReference type="InterPro" id="IPR015856">
    <property type="entry name" value="ABC_transpr_CbiO/EcfA_su"/>
</dbReference>
<dbReference type="InterPro" id="IPR003439">
    <property type="entry name" value="ABC_transporter-like_ATP-bd"/>
</dbReference>
<dbReference type="EMBL" id="VOHM01000024">
    <property type="protein sequence ID" value="TWT22935.1"/>
    <property type="molecule type" value="Genomic_DNA"/>
</dbReference>
<accession>A0A5C5UBG6</accession>
<dbReference type="GO" id="GO:0016887">
    <property type="term" value="F:ATP hydrolysis activity"/>
    <property type="evidence" value="ECO:0007669"/>
    <property type="project" value="InterPro"/>
</dbReference>
<dbReference type="PROSITE" id="PS00211">
    <property type="entry name" value="ABC_TRANSPORTER_1"/>
    <property type="match status" value="1"/>
</dbReference>
<dbReference type="OrthoDB" id="7757085at2"/>
<dbReference type="InterPro" id="IPR017871">
    <property type="entry name" value="ABC_transporter-like_CS"/>
</dbReference>
<dbReference type="GO" id="GO:0042626">
    <property type="term" value="F:ATPase-coupled transmembrane transporter activity"/>
    <property type="evidence" value="ECO:0007669"/>
    <property type="project" value="TreeGrafter"/>
</dbReference>
<keyword evidence="13" id="KW-1185">Reference proteome</keyword>
<evidence type="ECO:0000313" key="12">
    <source>
        <dbReference type="EMBL" id="TWT22935.1"/>
    </source>
</evidence>
<sequence>MIRIDDVTFHYSAGILLGATESGIEHASLTCAPGTVTLLAGPSGSGKSTLIKLMNGLAPHFHEGELTGLIDVAGYSPSERPLHESIEHSATVFQNPRTQFFTDQVSTELAFGLENLGAPPEQISKRMAKVAAETAIGPWVHRMVRTLSGGQLQRVAYATALMPDTDVVLFDEPTSNLSEDGISMLRDNVAQLKAAGRTIVIAEHRLHVFRELADQVIYVRDGKIVTTYTAADFFQLDDETRRHLGLRQLTAPTPVELPPPTAPGLEIENLRYSVNGTRILNIERMLFPAGKVTALVGPNGVGKTTLARVLCGLAQPERGATISLQGTALSARQRIASSYIVMQDVGRQLFAESVESEVTLGVREKVDTAAILAAFDLDTLQDRHPHSLSGGQRQRLVMASAMAQRKQVYIFDEPTSGVGIEHLEAIAQQFKQLANSGAVVIVITHDPELVAACADHRQELLPQEANSDD</sequence>
<dbReference type="AlphaFoldDB" id="A0A5C5UBG6"/>
<dbReference type="InterPro" id="IPR027417">
    <property type="entry name" value="P-loop_NTPase"/>
</dbReference>
<dbReference type="Proteomes" id="UP000320791">
    <property type="component" value="Unassembled WGS sequence"/>
</dbReference>
<protein>
    <submittedName>
        <fullName evidence="12">ABC transporter ATP-binding protein</fullName>
    </submittedName>
</protein>
<evidence type="ECO:0000256" key="9">
    <source>
        <dbReference type="ARBA" id="ARBA00023136"/>
    </source>
</evidence>
<evidence type="ECO:0000256" key="3">
    <source>
        <dbReference type="ARBA" id="ARBA00022448"/>
    </source>
</evidence>
<dbReference type="RefSeq" id="WP_146325228.1">
    <property type="nucleotide sequence ID" value="NZ_BAABLR010000016.1"/>
</dbReference>
<feature type="domain" description="ABC transporter" evidence="11">
    <location>
        <begin position="2"/>
        <end position="246"/>
    </location>
</feature>
<keyword evidence="7 12" id="KW-0067">ATP-binding</keyword>
<keyword evidence="3" id="KW-0813">Transport</keyword>
<dbReference type="GO" id="GO:0005524">
    <property type="term" value="F:ATP binding"/>
    <property type="evidence" value="ECO:0007669"/>
    <property type="project" value="UniProtKB-KW"/>
</dbReference>
<evidence type="ECO:0000256" key="8">
    <source>
        <dbReference type="ARBA" id="ARBA00022967"/>
    </source>
</evidence>
<comment type="similarity">
    <text evidence="2">Belongs to the ABC transporter superfamily.</text>
</comment>
<evidence type="ECO:0000313" key="13">
    <source>
        <dbReference type="Proteomes" id="UP000320791"/>
    </source>
</evidence>
<feature type="domain" description="ABC transporter" evidence="11">
    <location>
        <begin position="265"/>
        <end position="469"/>
    </location>
</feature>
<keyword evidence="6" id="KW-0547">Nucleotide-binding</keyword>
<evidence type="ECO:0000259" key="11">
    <source>
        <dbReference type="PROSITE" id="PS50893"/>
    </source>
</evidence>
<dbReference type="PROSITE" id="PS50893">
    <property type="entry name" value="ABC_TRANSPORTER_2"/>
    <property type="match status" value="2"/>
</dbReference>
<dbReference type="SMART" id="SM00382">
    <property type="entry name" value="AAA"/>
    <property type="match status" value="2"/>
</dbReference>
<dbReference type="InterPro" id="IPR003593">
    <property type="entry name" value="AAA+_ATPase"/>
</dbReference>
<keyword evidence="8" id="KW-1278">Translocase</keyword>